<dbReference type="GeneID" id="93454922"/>
<dbReference type="InterPro" id="IPR002539">
    <property type="entry name" value="MaoC-like_dom"/>
</dbReference>
<proteinExistence type="predicted"/>
<protein>
    <submittedName>
        <fullName evidence="2">MaoC domain protein dehydratase</fullName>
    </submittedName>
</protein>
<dbReference type="eggNOG" id="COG1012">
    <property type="taxonomic scope" value="Bacteria"/>
</dbReference>
<dbReference type="KEGG" id="pde:Pden_1607"/>
<reference evidence="3" key="1">
    <citation type="submission" date="2006-12" db="EMBL/GenBank/DDBJ databases">
        <title>Complete sequence of chromosome 1 of Paracoccus denitrificans PD1222.</title>
        <authorList>
            <person name="Copeland A."/>
            <person name="Lucas S."/>
            <person name="Lapidus A."/>
            <person name="Barry K."/>
            <person name="Detter J.C."/>
            <person name="Glavina del Rio T."/>
            <person name="Hammon N."/>
            <person name="Israni S."/>
            <person name="Dalin E."/>
            <person name="Tice H."/>
            <person name="Pitluck S."/>
            <person name="Munk A.C."/>
            <person name="Brettin T."/>
            <person name="Bruce D."/>
            <person name="Han C."/>
            <person name="Tapia R."/>
            <person name="Gilna P."/>
            <person name="Schmutz J."/>
            <person name="Larimer F."/>
            <person name="Land M."/>
            <person name="Hauser L."/>
            <person name="Kyrpides N."/>
            <person name="Lykidis A."/>
            <person name="Spiro S."/>
            <person name="Richardson D.J."/>
            <person name="Moir J.W.B."/>
            <person name="Ferguson S.J."/>
            <person name="van Spanning R.J.M."/>
            <person name="Richardson P."/>
        </authorList>
    </citation>
    <scope>NUCLEOTIDE SEQUENCE [LARGE SCALE GENOMIC DNA]</scope>
    <source>
        <strain evidence="3">Pd 1222</strain>
    </source>
</reference>
<dbReference type="InterPro" id="IPR029069">
    <property type="entry name" value="HotDog_dom_sf"/>
</dbReference>
<dbReference type="Pfam" id="PF01575">
    <property type="entry name" value="MaoC_dehydratas"/>
    <property type="match status" value="1"/>
</dbReference>
<dbReference type="Proteomes" id="UP000000361">
    <property type="component" value="Chromosome 1"/>
</dbReference>
<dbReference type="PANTHER" id="PTHR43664">
    <property type="entry name" value="MONOAMINE OXIDASE-RELATED"/>
    <property type="match status" value="1"/>
</dbReference>
<dbReference type="CDD" id="cd03452">
    <property type="entry name" value="MaoC_C"/>
    <property type="match status" value="1"/>
</dbReference>
<gene>
    <name evidence="2" type="ordered locus">Pden_1607</name>
</gene>
<accession>A1B2G3</accession>
<dbReference type="Gene3D" id="3.10.129.10">
    <property type="entry name" value="Hotdog Thioesterase"/>
    <property type="match status" value="1"/>
</dbReference>
<dbReference type="OrthoDB" id="9801735at2"/>
<dbReference type="EnsemblBacteria" id="ABL69707">
    <property type="protein sequence ID" value="ABL69707"/>
    <property type="gene ID" value="Pden_1607"/>
</dbReference>
<dbReference type="SUPFAM" id="SSF54637">
    <property type="entry name" value="Thioesterase/thiol ester dehydrase-isomerase"/>
    <property type="match status" value="1"/>
</dbReference>
<evidence type="ECO:0000259" key="1">
    <source>
        <dbReference type="Pfam" id="PF01575"/>
    </source>
</evidence>
<dbReference type="InterPro" id="IPR016161">
    <property type="entry name" value="Ald_DH/histidinol_DH"/>
</dbReference>
<dbReference type="STRING" id="318586.Pden_1607"/>
<dbReference type="RefSeq" id="WP_011747906.1">
    <property type="nucleotide sequence ID" value="NC_008686.1"/>
</dbReference>
<dbReference type="InterPro" id="IPR052342">
    <property type="entry name" value="MCH/BMMD"/>
</dbReference>
<evidence type="ECO:0000313" key="2">
    <source>
        <dbReference type="EMBL" id="ABL69707.1"/>
    </source>
</evidence>
<dbReference type="HOGENOM" id="CLU_528787_0_0_5"/>
<sequence>MKTRHLGEFESHAGCAAIARAVARSREAGRDALAALDLHERAQLLRRLGKDLLKVPEGVGLEGPLAMAASMAAACLRDYPSGKLIPCGQPREAGDALTQRVMMPRAGVAFLCGSDAPQMIEAMGAAILSGLPCLFCAPEHGPLAGLAETIAARGLLPKGALQAIAASPAELAPHLSPEDVICLSRLTPGAFALQHHPLIAAGEVMLERSAQGQMLAILGPDLGPDSPALRDFIDQALSNTTPGLPAPMVILPRELSRALAGLDVLLAPYDAPEQAAALARRACPGDLHLISQDEGFLCGTLRALGGHVGKAVLDQTTRVSPCSDRALRFMVRVEITAAPARMTELTGIWHPGAPVRQDGHPFRKVLGALCPGDRLVTASRRITQADVEHFAHLTGDLFYAHMDAEAARAHPFFEDRVAHGQLVVSFANGLLVDPAPGPVLANLGSDALRFYAPVYFGTALHVEMTCKQIIPRPGADFGEVRWICRVLDDKGRLAAQYDLLTLVRKQWPEPATVGV</sequence>
<dbReference type="SUPFAM" id="SSF53720">
    <property type="entry name" value="ALDH-like"/>
    <property type="match status" value="1"/>
</dbReference>
<keyword evidence="3" id="KW-1185">Reference proteome</keyword>
<dbReference type="AlphaFoldDB" id="A1B2G3"/>
<dbReference type="GO" id="GO:0016491">
    <property type="term" value="F:oxidoreductase activity"/>
    <property type="evidence" value="ECO:0007669"/>
    <property type="project" value="InterPro"/>
</dbReference>
<dbReference type="PANTHER" id="PTHR43664:SF1">
    <property type="entry name" value="BETA-METHYLMALYL-COA DEHYDRATASE"/>
    <property type="match status" value="1"/>
</dbReference>
<dbReference type="EMBL" id="CP000489">
    <property type="protein sequence ID" value="ABL69707.1"/>
    <property type="molecule type" value="Genomic_DNA"/>
</dbReference>
<organism evidence="2 3">
    <name type="scientific">Paracoccus denitrificans (strain Pd 1222)</name>
    <dbReference type="NCBI Taxonomy" id="318586"/>
    <lineage>
        <taxon>Bacteria</taxon>
        <taxon>Pseudomonadati</taxon>
        <taxon>Pseudomonadota</taxon>
        <taxon>Alphaproteobacteria</taxon>
        <taxon>Rhodobacterales</taxon>
        <taxon>Paracoccaceae</taxon>
        <taxon>Paracoccus</taxon>
    </lineage>
</organism>
<feature type="domain" description="MaoC-like" evidence="1">
    <location>
        <begin position="375"/>
        <end position="469"/>
    </location>
</feature>
<dbReference type="eggNOG" id="COG2030">
    <property type="taxonomic scope" value="Bacteria"/>
</dbReference>
<name>A1B2G3_PARDP</name>
<evidence type="ECO:0000313" key="3">
    <source>
        <dbReference type="Proteomes" id="UP000000361"/>
    </source>
</evidence>